<feature type="active site" evidence="9">
    <location>
        <position position="131"/>
    </location>
</feature>
<comment type="similarity">
    <text evidence="1 9 11">Belongs to the peptidase A8 family.</text>
</comment>
<comment type="caution">
    <text evidence="9">Lacks conserved residue(s) required for the propagation of feature annotation.</text>
</comment>
<keyword evidence="7 9" id="KW-1133">Transmembrane helix</keyword>
<evidence type="ECO:0000256" key="11">
    <source>
        <dbReference type="RuleBase" id="RU004181"/>
    </source>
</evidence>
<comment type="subcellular location">
    <subcellularLocation>
        <location evidence="9">Cell membrane</location>
        <topology evidence="9">Multi-pass membrane protein</topology>
    </subcellularLocation>
</comment>
<keyword evidence="4 9" id="KW-0812">Transmembrane</keyword>
<feature type="transmembrane region" description="Helical" evidence="9">
    <location>
        <begin position="125"/>
        <end position="149"/>
    </location>
</feature>
<comment type="catalytic activity">
    <reaction evidence="9 10">
        <text>Release of signal peptides from bacterial membrane prolipoproteins. Hydrolyzes -Xaa-Yaa-Zaa-|-(S,diacylglyceryl)Cys-, in which Xaa is hydrophobic (preferably Leu), and Yaa (Ala or Ser) and Zaa (Gly or Ala) have small, neutral side chains.</text>
        <dbReference type="EC" id="3.4.23.36"/>
    </reaction>
</comment>
<dbReference type="GO" id="GO:0006508">
    <property type="term" value="P:proteolysis"/>
    <property type="evidence" value="ECO:0007669"/>
    <property type="project" value="UniProtKB-KW"/>
</dbReference>
<evidence type="ECO:0000256" key="2">
    <source>
        <dbReference type="ARBA" id="ARBA00022475"/>
    </source>
</evidence>
<dbReference type="STRING" id="1121322.SAMN02745136_00217"/>
<dbReference type="NCBIfam" id="TIGR00077">
    <property type="entry name" value="lspA"/>
    <property type="match status" value="1"/>
</dbReference>
<feature type="region of interest" description="Disordered" evidence="12">
    <location>
        <begin position="176"/>
        <end position="223"/>
    </location>
</feature>
<comment type="pathway">
    <text evidence="9">Protein modification; lipoprotein biosynthesis (signal peptide cleavage).</text>
</comment>
<evidence type="ECO:0000256" key="6">
    <source>
        <dbReference type="ARBA" id="ARBA00022801"/>
    </source>
</evidence>
<feature type="active site" evidence="9">
    <location>
        <position position="115"/>
    </location>
</feature>
<protein>
    <recommendedName>
        <fullName evidence="9">Lipoprotein signal peptidase</fullName>
        <ecNumber evidence="9">3.4.23.36</ecNumber>
    </recommendedName>
    <alternativeName>
        <fullName evidence="9">Prolipoprotein signal peptidase</fullName>
    </alternativeName>
    <alternativeName>
        <fullName evidence="9">Signal peptidase II</fullName>
        <shortName evidence="9">SPase II</shortName>
    </alternativeName>
</protein>
<name>A0A1M6JV68_9FIRM</name>
<organism evidence="13 14">
    <name type="scientific">Anaerocolumna jejuensis DSM 15929</name>
    <dbReference type="NCBI Taxonomy" id="1121322"/>
    <lineage>
        <taxon>Bacteria</taxon>
        <taxon>Bacillati</taxon>
        <taxon>Bacillota</taxon>
        <taxon>Clostridia</taxon>
        <taxon>Lachnospirales</taxon>
        <taxon>Lachnospiraceae</taxon>
        <taxon>Anaerocolumna</taxon>
    </lineage>
</organism>
<evidence type="ECO:0000256" key="12">
    <source>
        <dbReference type="SAM" id="MobiDB-lite"/>
    </source>
</evidence>
<feature type="transmembrane region" description="Helical" evidence="9">
    <location>
        <begin position="49"/>
        <end position="76"/>
    </location>
</feature>
<dbReference type="HAMAP" id="MF_00161">
    <property type="entry name" value="LspA"/>
    <property type="match status" value="1"/>
</dbReference>
<evidence type="ECO:0000256" key="9">
    <source>
        <dbReference type="HAMAP-Rule" id="MF_00161"/>
    </source>
</evidence>
<evidence type="ECO:0000256" key="10">
    <source>
        <dbReference type="RuleBase" id="RU000594"/>
    </source>
</evidence>
<dbReference type="EMBL" id="FRAC01000006">
    <property type="protein sequence ID" value="SHJ50583.1"/>
    <property type="molecule type" value="Genomic_DNA"/>
</dbReference>
<evidence type="ECO:0000313" key="14">
    <source>
        <dbReference type="Proteomes" id="UP000184386"/>
    </source>
</evidence>
<reference evidence="13 14" key="1">
    <citation type="submission" date="2016-11" db="EMBL/GenBank/DDBJ databases">
        <authorList>
            <person name="Jaros S."/>
            <person name="Januszkiewicz K."/>
            <person name="Wedrychowicz H."/>
        </authorList>
    </citation>
    <scope>NUCLEOTIDE SEQUENCE [LARGE SCALE GENOMIC DNA]</scope>
    <source>
        <strain evidence="13 14">DSM 15929</strain>
    </source>
</reference>
<dbReference type="GO" id="GO:0005886">
    <property type="term" value="C:plasma membrane"/>
    <property type="evidence" value="ECO:0007669"/>
    <property type="project" value="UniProtKB-SubCell"/>
</dbReference>
<evidence type="ECO:0000313" key="13">
    <source>
        <dbReference type="EMBL" id="SHJ50583.1"/>
    </source>
</evidence>
<evidence type="ECO:0000256" key="5">
    <source>
        <dbReference type="ARBA" id="ARBA00022750"/>
    </source>
</evidence>
<evidence type="ECO:0000256" key="7">
    <source>
        <dbReference type="ARBA" id="ARBA00022989"/>
    </source>
</evidence>
<accession>A0A1M6JV68</accession>
<keyword evidence="5 9" id="KW-0064">Aspartyl protease</keyword>
<dbReference type="Pfam" id="PF01252">
    <property type="entry name" value="Peptidase_A8"/>
    <property type="match status" value="1"/>
</dbReference>
<keyword evidence="2 9" id="KW-1003">Cell membrane</keyword>
<dbReference type="InterPro" id="IPR001872">
    <property type="entry name" value="Peptidase_A8"/>
</dbReference>
<evidence type="ECO:0000256" key="8">
    <source>
        <dbReference type="ARBA" id="ARBA00023136"/>
    </source>
</evidence>
<dbReference type="PANTHER" id="PTHR33695">
    <property type="entry name" value="LIPOPROTEIN SIGNAL PEPTIDASE"/>
    <property type="match status" value="1"/>
</dbReference>
<evidence type="ECO:0000256" key="4">
    <source>
        <dbReference type="ARBA" id="ARBA00022692"/>
    </source>
</evidence>
<gene>
    <name evidence="9" type="primary">lspA</name>
    <name evidence="13" type="ORF">SAMN02745136_00217</name>
</gene>
<dbReference type="OrthoDB" id="9810259at2"/>
<dbReference type="AlphaFoldDB" id="A0A1M6JV68"/>
<dbReference type="RefSeq" id="WP_073272036.1">
    <property type="nucleotide sequence ID" value="NZ_FRAC01000006.1"/>
</dbReference>
<keyword evidence="6 9" id="KW-0378">Hydrolase</keyword>
<keyword evidence="8 9" id="KW-0472">Membrane</keyword>
<proteinExistence type="inferred from homology"/>
<feature type="compositionally biased region" description="Acidic residues" evidence="12">
    <location>
        <begin position="193"/>
        <end position="202"/>
    </location>
</feature>
<evidence type="ECO:0000256" key="3">
    <source>
        <dbReference type="ARBA" id="ARBA00022670"/>
    </source>
</evidence>
<evidence type="ECO:0000256" key="1">
    <source>
        <dbReference type="ARBA" id="ARBA00006139"/>
    </source>
</evidence>
<sequence>MRKLRHFLYFILLIALDQFTKHLAASNLKENPFIIIPKVFQFTYHENNGAVWGILSGKIIFLILVTFLLLFLMVILYLKIPKDKRYNAIRIILVFICAGAVGNLIDRVFNGYVVDYIYFELIDFPVFNLADCYVTLSSILLIILGLFYYKDEDFEFLSSKSVKTVTADGSDWTEEKVVMNGSGETEEKAAINDSDETEDNNGTDEKNAASSNDGADEREDKDN</sequence>
<dbReference type="PRINTS" id="PR00781">
    <property type="entry name" value="LIPOSIGPTASE"/>
</dbReference>
<keyword evidence="14" id="KW-1185">Reference proteome</keyword>
<dbReference type="UniPathway" id="UPA00665"/>
<dbReference type="Proteomes" id="UP000184386">
    <property type="component" value="Unassembled WGS sequence"/>
</dbReference>
<dbReference type="GO" id="GO:0004190">
    <property type="term" value="F:aspartic-type endopeptidase activity"/>
    <property type="evidence" value="ECO:0007669"/>
    <property type="project" value="UniProtKB-UniRule"/>
</dbReference>
<dbReference type="PANTHER" id="PTHR33695:SF1">
    <property type="entry name" value="LIPOPROTEIN SIGNAL PEPTIDASE"/>
    <property type="match status" value="1"/>
</dbReference>
<dbReference type="EC" id="3.4.23.36" evidence="9"/>
<dbReference type="PROSITE" id="PS00855">
    <property type="entry name" value="SPASE_II"/>
    <property type="match status" value="1"/>
</dbReference>
<comment type="function">
    <text evidence="9 10">This protein specifically catalyzes the removal of signal peptides from prolipoproteins.</text>
</comment>
<keyword evidence="3 9" id="KW-0645">Protease</keyword>
<feature type="transmembrane region" description="Helical" evidence="9">
    <location>
        <begin position="88"/>
        <end position="105"/>
    </location>
</feature>